<sequence length="658" mass="75429">MLSCQSVCSRPHQKTNDPWRLGWRIDQRFAKGNKDPENTVFGTAIWDCDEPIYAGALFILALALADGALFGFTHPEEVFEQRIPPGKMSWYSRGRTRRETDYQKDLRRILIWIGFFITATVHAMRRELGKAVAGTYARLRGDLRRQLLANCSGVDVVNALRRRPTDHIHLEYFQGFEQYHENGLPHRLPTKEEEKLDEHPDLVAKDREIEKARSADDIKKVRQDHSVIRRKLYSKALQNYHTLWVQERRDWKILTRGRERPNHVEQVAQKQALCKLMPELGRLAAIMSSNEPLSFHEKASVVRDLYTQCLREFSVVYRPGEEPVKGRCPVTSCNKDLNTLSRPSRSNHIHGCVRQSFAQQKNILLRHIKYCWECFTFHDGTSDDFKQHCRGHLPSMTSQHYGDEVKPAACRMSAFKKNTELKEHLEGHIQSKRWPSECVDPSCSHTAADEVDYRRHLRDVHHYQRNICVRPETTCKKRSSSALDESSTSDRKQPMEVKRPCKRQKAGSKPSHGIKELTFINWGPPTARLRAMSPAQVRKKDQDNQCPSINLHAVSQDGHSARSASLDLPGLIDDTSTCSSYSAVPPAMSAIPIDPQILQSPPGLCANQCKDMGSTVPVILGSMETVTAPMNQQRATFPIRRPWQTLRRWRLTAKRLLT</sequence>
<evidence type="ECO:0000259" key="2">
    <source>
        <dbReference type="PROSITE" id="PS51141"/>
    </source>
</evidence>
<feature type="region of interest" description="Disordered" evidence="1">
    <location>
        <begin position="479"/>
        <end position="513"/>
    </location>
</feature>
<evidence type="ECO:0000256" key="1">
    <source>
        <dbReference type="SAM" id="MobiDB-lite"/>
    </source>
</evidence>
<evidence type="ECO:0000313" key="4">
    <source>
        <dbReference type="Proteomes" id="UP000275480"/>
    </source>
</evidence>
<dbReference type="PANTHER" id="PTHR37535:SF3">
    <property type="entry name" value="FLUG DOMAIN-CONTAINING PROTEIN"/>
    <property type="match status" value="1"/>
</dbReference>
<dbReference type="PANTHER" id="PTHR37535">
    <property type="entry name" value="FLUG DOMAIN PROTEIN"/>
    <property type="match status" value="1"/>
</dbReference>
<feature type="compositionally biased region" description="Basic and acidic residues" evidence="1">
    <location>
        <begin position="488"/>
        <end position="499"/>
    </location>
</feature>
<organism evidence="3 4">
    <name type="scientific">Aspergillus flavus</name>
    <dbReference type="NCBI Taxonomy" id="5059"/>
    <lineage>
        <taxon>Eukaryota</taxon>
        <taxon>Fungi</taxon>
        <taxon>Dikarya</taxon>
        <taxon>Ascomycota</taxon>
        <taxon>Pezizomycotina</taxon>
        <taxon>Eurotiomycetes</taxon>
        <taxon>Eurotiomycetidae</taxon>
        <taxon>Eurotiales</taxon>
        <taxon>Aspergillaceae</taxon>
        <taxon>Aspergillus</taxon>
        <taxon>Aspergillus subgen. Circumdati</taxon>
    </lineage>
</organism>
<dbReference type="PROSITE" id="PS51141">
    <property type="entry name" value="ZF_SBP"/>
    <property type="match status" value="1"/>
</dbReference>
<gene>
    <name evidence="3" type="ORF">CA14_009344</name>
</gene>
<dbReference type="GO" id="GO:0003677">
    <property type="term" value="F:DNA binding"/>
    <property type="evidence" value="ECO:0007669"/>
    <property type="project" value="InterPro"/>
</dbReference>
<dbReference type="Proteomes" id="UP000275480">
    <property type="component" value="Unassembled WGS sequence"/>
</dbReference>
<dbReference type="EMBL" id="QQZZ01000009">
    <property type="protein sequence ID" value="RMZ48579.1"/>
    <property type="molecule type" value="Genomic_DNA"/>
</dbReference>
<name>A0AB74CPJ7_ASPFL</name>
<evidence type="ECO:0000313" key="3">
    <source>
        <dbReference type="EMBL" id="RMZ48579.1"/>
    </source>
</evidence>
<feature type="domain" description="SBP-type" evidence="2">
    <location>
        <begin position="325"/>
        <end position="403"/>
    </location>
</feature>
<protein>
    <recommendedName>
        <fullName evidence="2">SBP-type domain-containing protein</fullName>
    </recommendedName>
</protein>
<proteinExistence type="predicted"/>
<comment type="caution">
    <text evidence="3">The sequence shown here is derived from an EMBL/GenBank/DDBJ whole genome shotgun (WGS) entry which is preliminary data.</text>
</comment>
<reference evidence="3 4" key="1">
    <citation type="submission" date="2018-07" db="EMBL/GenBank/DDBJ databases">
        <title>Identification of spontaneous genetic mutation associated with occurrence of a yellow conidial color mutant of Aspergillus flavus.</title>
        <authorList>
            <person name="Chang P.-K."/>
            <person name="Mack B.M."/>
            <person name="Scharfenstein L."/>
            <person name="Gilbert M.K."/>
        </authorList>
    </citation>
    <scope>NUCLEOTIDE SEQUENCE [LARGE SCALE GENOMIC DNA]</scope>
    <source>
        <strain evidence="3 4">CA14</strain>
    </source>
</reference>
<dbReference type="AlphaFoldDB" id="A0AB74CPJ7"/>
<dbReference type="InterPro" id="IPR004333">
    <property type="entry name" value="SBP_dom"/>
</dbReference>
<accession>A0AB74CPJ7</accession>